<protein>
    <submittedName>
        <fullName evidence="4">11953_t:CDS:1</fullName>
    </submittedName>
</protein>
<gene>
    <name evidence="4" type="ORF">ALEPTO_LOCUS10821</name>
</gene>
<dbReference type="Gene3D" id="1.20.1280.50">
    <property type="match status" value="1"/>
</dbReference>
<dbReference type="Proteomes" id="UP000789508">
    <property type="component" value="Unassembled WGS sequence"/>
</dbReference>
<feature type="region of interest" description="Disordered" evidence="2">
    <location>
        <begin position="139"/>
        <end position="159"/>
    </location>
</feature>
<dbReference type="PROSITE" id="PS50181">
    <property type="entry name" value="FBOX"/>
    <property type="match status" value="1"/>
</dbReference>
<dbReference type="GO" id="GO:0031146">
    <property type="term" value="P:SCF-dependent proteasomal ubiquitin-dependent protein catabolic process"/>
    <property type="evidence" value="ECO:0007669"/>
    <property type="project" value="TreeGrafter"/>
</dbReference>
<keyword evidence="5" id="KW-1185">Reference proteome</keyword>
<feature type="domain" description="F-box" evidence="3">
    <location>
        <begin position="206"/>
        <end position="255"/>
    </location>
</feature>
<evidence type="ECO:0000256" key="1">
    <source>
        <dbReference type="ARBA" id="ARBA00022786"/>
    </source>
</evidence>
<evidence type="ECO:0000313" key="4">
    <source>
        <dbReference type="EMBL" id="CAG8679704.1"/>
    </source>
</evidence>
<evidence type="ECO:0000313" key="5">
    <source>
        <dbReference type="Proteomes" id="UP000789508"/>
    </source>
</evidence>
<accession>A0A9N9EI73</accession>
<dbReference type="EMBL" id="CAJVPS010013903">
    <property type="protein sequence ID" value="CAG8679704.1"/>
    <property type="molecule type" value="Genomic_DNA"/>
</dbReference>
<organism evidence="4 5">
    <name type="scientific">Ambispora leptoticha</name>
    <dbReference type="NCBI Taxonomy" id="144679"/>
    <lineage>
        <taxon>Eukaryota</taxon>
        <taxon>Fungi</taxon>
        <taxon>Fungi incertae sedis</taxon>
        <taxon>Mucoromycota</taxon>
        <taxon>Glomeromycotina</taxon>
        <taxon>Glomeromycetes</taxon>
        <taxon>Archaeosporales</taxon>
        <taxon>Ambisporaceae</taxon>
        <taxon>Ambispora</taxon>
    </lineage>
</organism>
<dbReference type="GO" id="GO:0019005">
    <property type="term" value="C:SCF ubiquitin ligase complex"/>
    <property type="evidence" value="ECO:0007669"/>
    <property type="project" value="TreeGrafter"/>
</dbReference>
<dbReference type="InterPro" id="IPR045464">
    <property type="entry name" value="Hrt3/FBXO9_C"/>
</dbReference>
<dbReference type="InterPro" id="IPR001810">
    <property type="entry name" value="F-box_dom"/>
</dbReference>
<comment type="caution">
    <text evidence="4">The sequence shown here is derived from an EMBL/GenBank/DDBJ whole genome shotgun (WGS) entry which is preliminary data.</text>
</comment>
<feature type="non-terminal residue" evidence="4">
    <location>
        <position position="436"/>
    </location>
</feature>
<dbReference type="InterPro" id="IPR036047">
    <property type="entry name" value="F-box-like_dom_sf"/>
</dbReference>
<evidence type="ECO:0000256" key="2">
    <source>
        <dbReference type="SAM" id="MobiDB-lite"/>
    </source>
</evidence>
<dbReference type="PANTHER" id="PTHR12874:SF9">
    <property type="entry name" value="F-BOX ONLY PROTEIN 48"/>
    <property type="match status" value="1"/>
</dbReference>
<dbReference type="GO" id="GO:0005737">
    <property type="term" value="C:cytoplasm"/>
    <property type="evidence" value="ECO:0007669"/>
    <property type="project" value="TreeGrafter"/>
</dbReference>
<evidence type="ECO:0000259" key="3">
    <source>
        <dbReference type="PROSITE" id="PS50181"/>
    </source>
</evidence>
<keyword evidence="1" id="KW-0833">Ubl conjugation pathway</keyword>
<dbReference type="PANTHER" id="PTHR12874">
    <property type="entry name" value="F-BOX ONLY PROTEIN 48-RELATED"/>
    <property type="match status" value="1"/>
</dbReference>
<dbReference type="SUPFAM" id="SSF81383">
    <property type="entry name" value="F-box domain"/>
    <property type="match status" value="1"/>
</dbReference>
<name>A0A9N9EI73_9GLOM</name>
<dbReference type="Pfam" id="PF19270">
    <property type="entry name" value="FBO_C"/>
    <property type="match status" value="1"/>
</dbReference>
<sequence length="436" mass="50452">MANSSAQNVQIAADLSSQPIVDSVLEEFRKEWKTELKSRKLQQQESSAVSVPVVSSAGGSKTYTQPLEHLEETKDRDVQWIKGKSTENQNALDIYIQAIVLEREGNLGEALIKYRQAFKLDRHIDYTYKKHYNDAMREATSDKGSTSSESAKHFEQETIMARDSSSSKDTLKEILTSSTINDPAYDLVESLRDQILDYEPLDPNKNIPIAKLPNELVLCILKQLLLLNVASIGTFSLVCKKFLLLSRENSIWRFACLRAFRMDLRDAIYILQRDVMKKYGNDWRRMFIERPRIRYDGVYIATCYYLRPGSAENVWNQPIHLVSYYRFLRFLPDGTCIKLQSFHEPKTIVRNFGTGYNSKDLLIGRWEFDETNNQVNIILQETSIMKHTRFITLALKSTSRGKNNKLNWIEYYGINNITGEKGIFNLKNDKNFVFSR</sequence>
<reference evidence="4" key="1">
    <citation type="submission" date="2021-06" db="EMBL/GenBank/DDBJ databases">
        <authorList>
            <person name="Kallberg Y."/>
            <person name="Tangrot J."/>
            <person name="Rosling A."/>
        </authorList>
    </citation>
    <scope>NUCLEOTIDE SEQUENCE</scope>
    <source>
        <strain evidence="4">FL130A</strain>
    </source>
</reference>
<proteinExistence type="predicted"/>
<dbReference type="OrthoDB" id="2117972at2759"/>
<dbReference type="Pfam" id="PF12937">
    <property type="entry name" value="F-box-like"/>
    <property type="match status" value="1"/>
</dbReference>
<dbReference type="AlphaFoldDB" id="A0A9N9EI73"/>